<evidence type="ECO:0000259" key="5">
    <source>
        <dbReference type="Pfam" id="PF11715"/>
    </source>
</evidence>
<dbReference type="InterPro" id="IPR056548">
    <property type="entry name" value="HEAT_Nup120"/>
</dbReference>
<reference evidence="8" key="1">
    <citation type="submission" date="2022-07" db="EMBL/GenBank/DDBJ databases">
        <title>The genome of Lyophyllum shimeji provides insight into the initial evolution of ectomycorrhizal fungal genome.</title>
        <authorList>
            <person name="Kobayashi Y."/>
            <person name="Shibata T."/>
            <person name="Hirakawa H."/>
            <person name="Shigenobu S."/>
            <person name="Nishiyama T."/>
            <person name="Yamada A."/>
            <person name="Hasebe M."/>
            <person name="Kawaguchi M."/>
        </authorList>
    </citation>
    <scope>NUCLEOTIDE SEQUENCE</scope>
    <source>
        <strain evidence="8">AT787</strain>
    </source>
</reference>
<evidence type="ECO:0000313" key="9">
    <source>
        <dbReference type="Proteomes" id="UP001063166"/>
    </source>
</evidence>
<dbReference type="GO" id="GO:0005643">
    <property type="term" value="C:nuclear pore"/>
    <property type="evidence" value="ECO:0007669"/>
    <property type="project" value="TreeGrafter"/>
</dbReference>
<evidence type="ECO:0000313" key="8">
    <source>
        <dbReference type="EMBL" id="GLB33440.1"/>
    </source>
</evidence>
<dbReference type="GO" id="GO:0017056">
    <property type="term" value="F:structural constituent of nuclear pore"/>
    <property type="evidence" value="ECO:0007669"/>
    <property type="project" value="TreeGrafter"/>
</dbReference>
<evidence type="ECO:0000259" key="6">
    <source>
        <dbReference type="Pfam" id="PF23300"/>
    </source>
</evidence>
<organism evidence="8 9">
    <name type="scientific">Lyophyllum shimeji</name>
    <name type="common">Hon-shimeji</name>
    <name type="synonym">Tricholoma shimeji</name>
    <dbReference type="NCBI Taxonomy" id="47721"/>
    <lineage>
        <taxon>Eukaryota</taxon>
        <taxon>Fungi</taxon>
        <taxon>Dikarya</taxon>
        <taxon>Basidiomycota</taxon>
        <taxon>Agaricomycotina</taxon>
        <taxon>Agaricomycetes</taxon>
        <taxon>Agaricomycetidae</taxon>
        <taxon>Agaricales</taxon>
        <taxon>Tricholomatineae</taxon>
        <taxon>Lyophyllaceae</taxon>
        <taxon>Lyophyllum</taxon>
    </lineage>
</organism>
<feature type="compositionally biased region" description="Low complexity" evidence="4">
    <location>
        <begin position="265"/>
        <end position="277"/>
    </location>
</feature>
<proteinExistence type="predicted"/>
<dbReference type="Pfam" id="PF23300">
    <property type="entry name" value="HEAT_Nup120"/>
    <property type="match status" value="1"/>
</dbReference>
<accession>A0A9P3PCE5</accession>
<name>A0A9P3PCE5_LYOSH</name>
<comment type="subcellular location">
    <subcellularLocation>
        <location evidence="1">Nucleus</location>
    </subcellularLocation>
</comment>
<keyword evidence="3" id="KW-0539">Nucleus</keyword>
<dbReference type="InterPro" id="IPR059141">
    <property type="entry name" value="Beta-prop_Nup120_160"/>
</dbReference>
<evidence type="ECO:0000256" key="3">
    <source>
        <dbReference type="ARBA" id="ARBA00023242"/>
    </source>
</evidence>
<keyword evidence="2" id="KW-0813">Transport</keyword>
<dbReference type="PANTHER" id="PTHR21286">
    <property type="entry name" value="NUCLEAR PORE COMPLEX PROTEIN NUP160"/>
    <property type="match status" value="1"/>
</dbReference>
<dbReference type="OrthoDB" id="67716at2759"/>
<sequence>MDAGFLVATQLSSLYPSQATSVPLQTSRQGVPLPPPPSESDPPAEHATYSSVLHTPVTGTILLRVLHGGLIIELVSLSTEVSPIRFVFPGRVLPFPAIFLWEASELHVLAVVDTGSLYRLVVPIASGRELWRNQAPNIWPREYLLKNMEDAREGLVHVQGTHSVIIGLRNGSLLRLENDYVGEGTDDEWTETVYQYTSFLSSLTSFLPLTGGPSTGSEPVSIATHPWPTDIGHVWTLSRDRTLRFWKAKIGCVASKAVSPGKEASPSPGSSTSGGKPHIMLDVTPQTLLRVFTSPTQEDHIYVIVFIPTISSPSSGGTFHLFDTFSDQLYEVGKIEASANTAHCHLQDFMIAGNALFALWDAQGQSMVAKTVINVQHLNEGFHPAPWYTSCYAPEPELTPAYLEEILLSPGSMTEKFFEAIMRPGMFSALTLRTALDQYIDACLSMLGPRPPQLGTTYATISEHIAAVVGCTVNLNRDTQTGAYQYATYWSALKRDWEGFIARCREVERSARRPLALGAQDQGEIIHVERERVGLLVSEDLPIYLTRLLAVENPPLEPQYELLSILWTLKSRLGPHVMLQLENRMMDIIHQEVAFSLPDILQDQTRRFRFREEMDEGSLHWIIGRLQSIEDLDSAARKALDIIGGFDVEVKREEDEVELLLPPPHSEWARALTAAYISKTVDARYELALALVTLLFFLSDEISEWDPSLLAEIFAVFRGVAILRFTARHPASAASDTPPATSDLLSADDVVHRMRNMNVSRSSKTLLSPTYSIVHRLLAESGDTHGLPGAAHRFLDSIGLLQSVSPANATKYEVLFCEKLRLLGFYDASRELLSWLPRTAGASYVLARLWLNLGKPDDASYLLEKLAGSFAGNFGGDHVLSAEDQEALARILPATELLDSQYNFYIHASNLFKVTSWVHHEVSFAQLAISVAPPDADTSSLWATVINGLTELGYYDDAYASLMSSPYEKLKRELVSQLTYRMCDDNAVETLMTFNFAGIADEVQDALAFKARNVDIRVHPSYSKILHTWFIRRGDYRNAALAMYQRARKLQDLIHDPTSFASLAEEQLEAYLVAINALSLVEPKNAWVLLPMPADHFYEPHKRRKLPRYIPERRFTPGKFDSDIIRLADMEYDYALLAAQIDMVRRDPALLASPEFLLPPSVIVLRLAQANRFSQAMATARSLNVDMTDLFSHLTGQCLRLSRNADTVIQEDTSDWLLTDKVSSWPGTPADRGWRYLRHSLQEHDSAETDYKYTKATLETILGSNSSPPPWLIHILEENHHEFLIRISLRYENFEDAIEHTLSLIRKSDSQLAREAPQNACATWLPYTLIDQVLKAAAEATSTPRLSALRSEIATRVKRMHKLSQFPA</sequence>
<dbReference type="Pfam" id="PF23347">
    <property type="entry name" value="TPR_Nup160_C"/>
    <property type="match status" value="1"/>
</dbReference>
<evidence type="ECO:0000256" key="4">
    <source>
        <dbReference type="SAM" id="MobiDB-lite"/>
    </source>
</evidence>
<dbReference type="Pfam" id="PF11715">
    <property type="entry name" value="Beta-prop_Nup120_160"/>
    <property type="match status" value="1"/>
</dbReference>
<evidence type="ECO:0000256" key="1">
    <source>
        <dbReference type="ARBA" id="ARBA00004123"/>
    </source>
</evidence>
<evidence type="ECO:0000256" key="2">
    <source>
        <dbReference type="ARBA" id="ARBA00022448"/>
    </source>
</evidence>
<dbReference type="InterPro" id="IPR056536">
    <property type="entry name" value="TPR_NUP160_C"/>
</dbReference>
<feature type="domain" description="NUP160 C-terminal TPR" evidence="7">
    <location>
        <begin position="1127"/>
        <end position="1360"/>
    </location>
</feature>
<feature type="region of interest" description="Disordered" evidence="4">
    <location>
        <begin position="25"/>
        <end position="46"/>
    </location>
</feature>
<keyword evidence="9" id="KW-1185">Reference proteome</keyword>
<comment type="caution">
    <text evidence="8">The sequence shown here is derived from an EMBL/GenBank/DDBJ whole genome shotgun (WGS) entry which is preliminary data.</text>
</comment>
<dbReference type="Proteomes" id="UP001063166">
    <property type="component" value="Unassembled WGS sequence"/>
</dbReference>
<evidence type="ECO:0000259" key="7">
    <source>
        <dbReference type="Pfam" id="PF23347"/>
    </source>
</evidence>
<feature type="region of interest" description="Disordered" evidence="4">
    <location>
        <begin position="258"/>
        <end position="277"/>
    </location>
</feature>
<dbReference type="PANTHER" id="PTHR21286:SF0">
    <property type="entry name" value="NUCLEAR PORE COMPLEX PROTEIN NUP160"/>
    <property type="match status" value="1"/>
</dbReference>
<feature type="domain" description="Nucleoporin Nup120/160 beta-propeller" evidence="5">
    <location>
        <begin position="60"/>
        <end position="535"/>
    </location>
</feature>
<gene>
    <name evidence="8" type="ORF">LshimejAT787_0103240</name>
</gene>
<dbReference type="InterPro" id="IPR021717">
    <property type="entry name" value="Nucleoporin_Nup160"/>
</dbReference>
<feature type="domain" description="Nucleoporin nup120-like HEAT repeat" evidence="6">
    <location>
        <begin position="816"/>
        <end position="984"/>
    </location>
</feature>
<dbReference type="EMBL" id="BRPK01000001">
    <property type="protein sequence ID" value="GLB33440.1"/>
    <property type="molecule type" value="Genomic_DNA"/>
</dbReference>
<protein>
    <submittedName>
        <fullName evidence="8">Nucleoporin Nup120/160</fullName>
    </submittedName>
</protein>